<feature type="region of interest" description="Disordered" evidence="1">
    <location>
        <begin position="143"/>
        <end position="170"/>
    </location>
</feature>
<gene>
    <name evidence="3" type="ORF">HRI_003535500</name>
</gene>
<dbReference type="PANTHER" id="PTHR36777">
    <property type="entry name" value="EXPRESSED PROTEIN"/>
    <property type="match status" value="1"/>
</dbReference>
<evidence type="ECO:0000313" key="4">
    <source>
        <dbReference type="Proteomes" id="UP001165190"/>
    </source>
</evidence>
<keyword evidence="2" id="KW-0812">Transmembrane</keyword>
<dbReference type="AlphaFoldDB" id="A0A9W7IPD3"/>
<dbReference type="PANTHER" id="PTHR36777:SF2">
    <property type="entry name" value="EXPRESSED PROTEIN"/>
    <property type="match status" value="1"/>
</dbReference>
<reference evidence="3" key="1">
    <citation type="submission" date="2023-05" db="EMBL/GenBank/DDBJ databases">
        <title>Genome and transcriptome analyses reveal genes involved in the formation of fine ridges on petal epidermal cells in Hibiscus trionum.</title>
        <authorList>
            <person name="Koshimizu S."/>
            <person name="Masuda S."/>
            <person name="Ishii T."/>
            <person name="Shirasu K."/>
            <person name="Hoshino A."/>
            <person name="Arita M."/>
        </authorList>
    </citation>
    <scope>NUCLEOTIDE SEQUENCE</scope>
    <source>
        <strain evidence="3">Hamamatsu line</strain>
    </source>
</reference>
<comment type="caution">
    <text evidence="3">The sequence shown here is derived from an EMBL/GenBank/DDBJ whole genome shotgun (WGS) entry which is preliminary data.</text>
</comment>
<keyword evidence="2" id="KW-0472">Membrane</keyword>
<keyword evidence="2" id="KW-1133">Transmembrane helix</keyword>
<sequence>MASSAMFSISPHSPKCYHKNQTLALTHSNFLPSTSFLRPKRKTLFSNIKFNKPVAPRPLVYALQSNIFKVIQTAWNVGKDGIEAGTNLVPDSVPRPIARISVTVVALSAALFVLRSFLSTAFFALATMGLVYFVFIALNKDQGPRGGSGSGSDSMEDPVEEARKIMEKYK</sequence>
<evidence type="ECO:0008006" key="5">
    <source>
        <dbReference type="Google" id="ProtNLM"/>
    </source>
</evidence>
<evidence type="ECO:0000313" key="3">
    <source>
        <dbReference type="EMBL" id="GMI98662.1"/>
    </source>
</evidence>
<accession>A0A9W7IPD3</accession>
<evidence type="ECO:0000256" key="2">
    <source>
        <dbReference type="SAM" id="Phobius"/>
    </source>
</evidence>
<proteinExistence type="predicted"/>
<name>A0A9W7IPD3_HIBTR</name>
<evidence type="ECO:0000256" key="1">
    <source>
        <dbReference type="SAM" id="MobiDB-lite"/>
    </source>
</evidence>
<organism evidence="3 4">
    <name type="scientific">Hibiscus trionum</name>
    <name type="common">Flower of an hour</name>
    <dbReference type="NCBI Taxonomy" id="183268"/>
    <lineage>
        <taxon>Eukaryota</taxon>
        <taxon>Viridiplantae</taxon>
        <taxon>Streptophyta</taxon>
        <taxon>Embryophyta</taxon>
        <taxon>Tracheophyta</taxon>
        <taxon>Spermatophyta</taxon>
        <taxon>Magnoliopsida</taxon>
        <taxon>eudicotyledons</taxon>
        <taxon>Gunneridae</taxon>
        <taxon>Pentapetalae</taxon>
        <taxon>rosids</taxon>
        <taxon>malvids</taxon>
        <taxon>Malvales</taxon>
        <taxon>Malvaceae</taxon>
        <taxon>Malvoideae</taxon>
        <taxon>Hibiscus</taxon>
    </lineage>
</organism>
<feature type="compositionally biased region" description="Basic and acidic residues" evidence="1">
    <location>
        <begin position="160"/>
        <end position="170"/>
    </location>
</feature>
<protein>
    <recommendedName>
        <fullName evidence="5">Transmembrane protein</fullName>
    </recommendedName>
</protein>
<feature type="transmembrane region" description="Helical" evidence="2">
    <location>
        <begin position="120"/>
        <end position="138"/>
    </location>
</feature>
<dbReference type="Proteomes" id="UP001165190">
    <property type="component" value="Unassembled WGS sequence"/>
</dbReference>
<dbReference type="EMBL" id="BSYR01000033">
    <property type="protein sequence ID" value="GMI98662.1"/>
    <property type="molecule type" value="Genomic_DNA"/>
</dbReference>
<dbReference type="OrthoDB" id="534175at2759"/>
<keyword evidence="4" id="KW-1185">Reference proteome</keyword>